<dbReference type="Gene3D" id="3.30.230.70">
    <property type="entry name" value="GHMP Kinase, N-terminal domain"/>
    <property type="match status" value="2"/>
</dbReference>
<dbReference type="SUPFAM" id="SSF50249">
    <property type="entry name" value="Nucleic acid-binding proteins"/>
    <property type="match status" value="1"/>
</dbReference>
<evidence type="ECO:0000256" key="6">
    <source>
        <dbReference type="ARBA" id="ARBA00022723"/>
    </source>
</evidence>
<dbReference type="GO" id="GO:0004654">
    <property type="term" value="F:polyribonucleotide nucleotidyltransferase activity"/>
    <property type="evidence" value="ECO:0007669"/>
    <property type="project" value="UniProtKB-UniRule"/>
</dbReference>
<gene>
    <name evidence="9 11" type="primary">pnp</name>
    <name evidence="11" type="ORF">GAK30_01397</name>
</gene>
<dbReference type="GO" id="GO:0006396">
    <property type="term" value="P:RNA processing"/>
    <property type="evidence" value="ECO:0007669"/>
    <property type="project" value="InterPro"/>
</dbReference>
<dbReference type="PANTHER" id="PTHR11252">
    <property type="entry name" value="POLYRIBONUCLEOTIDE NUCLEOTIDYLTRANSFERASE"/>
    <property type="match status" value="1"/>
</dbReference>
<comment type="similarity">
    <text evidence="2 9">Belongs to the polyribonucleotide nucleotidyltransferase family.</text>
</comment>
<evidence type="ECO:0000256" key="5">
    <source>
        <dbReference type="ARBA" id="ARBA00022695"/>
    </source>
</evidence>
<dbReference type="InterPro" id="IPR020568">
    <property type="entry name" value="Ribosomal_Su5_D2-typ_SF"/>
</dbReference>
<keyword evidence="5 9" id="KW-0548">Nucleotidyltransferase</keyword>
<evidence type="ECO:0000313" key="12">
    <source>
        <dbReference type="Proteomes" id="UP000461670"/>
    </source>
</evidence>
<dbReference type="Gene3D" id="2.40.50.140">
    <property type="entry name" value="Nucleic acid-binding proteins"/>
    <property type="match status" value="1"/>
</dbReference>
<dbReference type="InterPro" id="IPR012162">
    <property type="entry name" value="PNPase"/>
</dbReference>
<dbReference type="AlphaFoldDB" id="A0A7V8FPY4"/>
<dbReference type="SUPFAM" id="SSF54791">
    <property type="entry name" value="Eukaryotic type KH-domain (KH-domain type I)"/>
    <property type="match status" value="1"/>
</dbReference>
<dbReference type="InterPro" id="IPR036456">
    <property type="entry name" value="PNPase_PH_RNA-bd_sf"/>
</dbReference>
<keyword evidence="6 9" id="KW-0479">Metal-binding</keyword>
<dbReference type="NCBIfam" id="TIGR03591">
    <property type="entry name" value="polynuc_phos"/>
    <property type="match status" value="1"/>
</dbReference>
<dbReference type="Pfam" id="PF03725">
    <property type="entry name" value="RNase_PH_C"/>
    <property type="match status" value="2"/>
</dbReference>
<protein>
    <recommendedName>
        <fullName evidence="9">Polyribonucleotide nucleotidyltransferase</fullName>
        <ecNumber evidence="9">2.7.7.8</ecNumber>
    </recommendedName>
    <alternativeName>
        <fullName evidence="9">Polynucleotide phosphorylase</fullName>
        <shortName evidence="9">PNPase</shortName>
    </alternativeName>
</protein>
<dbReference type="InterPro" id="IPR003029">
    <property type="entry name" value="S1_domain"/>
</dbReference>
<dbReference type="CDD" id="cd11364">
    <property type="entry name" value="RNase_PH_PNPase_2"/>
    <property type="match status" value="1"/>
</dbReference>
<name>A0A7V8FPY4_9BURK</name>
<comment type="catalytic activity">
    <reaction evidence="9">
        <text>RNA(n+1) + phosphate = RNA(n) + a ribonucleoside 5'-diphosphate</text>
        <dbReference type="Rhea" id="RHEA:22096"/>
        <dbReference type="Rhea" id="RHEA-COMP:14527"/>
        <dbReference type="Rhea" id="RHEA-COMP:17342"/>
        <dbReference type="ChEBI" id="CHEBI:43474"/>
        <dbReference type="ChEBI" id="CHEBI:57930"/>
        <dbReference type="ChEBI" id="CHEBI:140395"/>
        <dbReference type="EC" id="2.7.7.8"/>
    </reaction>
</comment>
<dbReference type="InterPro" id="IPR012340">
    <property type="entry name" value="NA-bd_OB-fold"/>
</dbReference>
<dbReference type="SMART" id="SM00316">
    <property type="entry name" value="S1"/>
    <property type="match status" value="1"/>
</dbReference>
<dbReference type="Gene3D" id="3.30.1370.10">
    <property type="entry name" value="K Homology domain, type 1"/>
    <property type="match status" value="1"/>
</dbReference>
<dbReference type="PIRSF" id="PIRSF005499">
    <property type="entry name" value="PNPase"/>
    <property type="match status" value="1"/>
</dbReference>
<dbReference type="InterPro" id="IPR004087">
    <property type="entry name" value="KH_dom"/>
</dbReference>
<dbReference type="InterPro" id="IPR015848">
    <property type="entry name" value="PNPase_PH_RNA-bd_bac/org-type"/>
</dbReference>
<dbReference type="FunFam" id="3.30.230.70:FF:000002">
    <property type="entry name" value="Polyribonucleotide nucleotidyltransferase"/>
    <property type="match status" value="1"/>
</dbReference>
<evidence type="ECO:0000256" key="1">
    <source>
        <dbReference type="ARBA" id="ARBA00004496"/>
    </source>
</evidence>
<evidence type="ECO:0000256" key="2">
    <source>
        <dbReference type="ARBA" id="ARBA00007404"/>
    </source>
</evidence>
<dbReference type="GO" id="GO:0006402">
    <property type="term" value="P:mRNA catabolic process"/>
    <property type="evidence" value="ECO:0007669"/>
    <property type="project" value="UniProtKB-UniRule"/>
</dbReference>
<dbReference type="GO" id="GO:0000287">
    <property type="term" value="F:magnesium ion binding"/>
    <property type="evidence" value="ECO:0007669"/>
    <property type="project" value="UniProtKB-UniRule"/>
</dbReference>
<dbReference type="SUPFAM" id="SSF55666">
    <property type="entry name" value="Ribonuclease PH domain 2-like"/>
    <property type="match status" value="2"/>
</dbReference>
<dbReference type="PROSITE" id="PS50084">
    <property type="entry name" value="KH_TYPE_1"/>
    <property type="match status" value="1"/>
</dbReference>
<dbReference type="CDD" id="cd11363">
    <property type="entry name" value="RNase_PH_PNPase_1"/>
    <property type="match status" value="1"/>
</dbReference>
<evidence type="ECO:0000256" key="8">
    <source>
        <dbReference type="ARBA" id="ARBA00022884"/>
    </source>
</evidence>
<dbReference type="InterPro" id="IPR036612">
    <property type="entry name" value="KH_dom_type_1_sf"/>
</dbReference>
<comment type="cofactor">
    <cofactor evidence="9">
        <name>Mg(2+)</name>
        <dbReference type="ChEBI" id="CHEBI:18420"/>
    </cofactor>
</comment>
<dbReference type="Pfam" id="PF00575">
    <property type="entry name" value="S1"/>
    <property type="match status" value="1"/>
</dbReference>
<keyword evidence="8 9" id="KW-0694">RNA-binding</keyword>
<comment type="subcellular location">
    <subcellularLocation>
        <location evidence="1 9">Cytoplasm</location>
    </subcellularLocation>
</comment>
<dbReference type="GO" id="GO:0005829">
    <property type="term" value="C:cytosol"/>
    <property type="evidence" value="ECO:0007669"/>
    <property type="project" value="TreeGrafter"/>
</dbReference>
<evidence type="ECO:0000313" key="11">
    <source>
        <dbReference type="EMBL" id="KAF1022056.1"/>
    </source>
</evidence>
<dbReference type="InterPro" id="IPR036345">
    <property type="entry name" value="ExoRNase_PH_dom2_sf"/>
</dbReference>
<dbReference type="NCBIfam" id="NF008805">
    <property type="entry name" value="PRK11824.1"/>
    <property type="match status" value="1"/>
</dbReference>
<dbReference type="InterPro" id="IPR027408">
    <property type="entry name" value="PNPase/RNase_PH_dom_sf"/>
</dbReference>
<evidence type="ECO:0000256" key="4">
    <source>
        <dbReference type="ARBA" id="ARBA00022679"/>
    </source>
</evidence>
<dbReference type="SUPFAM" id="SSF46915">
    <property type="entry name" value="Polynucleotide phosphorylase/guanosine pentaphosphate synthase (PNPase/GPSI), domain 3"/>
    <property type="match status" value="1"/>
</dbReference>
<dbReference type="CDD" id="cd02393">
    <property type="entry name" value="KH-I_PNPase"/>
    <property type="match status" value="1"/>
</dbReference>
<dbReference type="Proteomes" id="UP000461670">
    <property type="component" value="Unassembled WGS sequence"/>
</dbReference>
<dbReference type="InterPro" id="IPR004088">
    <property type="entry name" value="KH_dom_type_1"/>
</dbReference>
<dbReference type="InterPro" id="IPR015847">
    <property type="entry name" value="ExoRNase_PH_dom2"/>
</dbReference>
<keyword evidence="7 9" id="KW-0460">Magnesium</keyword>
<dbReference type="EC" id="2.7.7.8" evidence="9"/>
<sequence>MSLFNKVTKTFQWGQHTVKLETGEVARQASGAVLVDIEGTVVLATVVAAKTAKAGQDFFPLTVDYIEKTYAAGKIPGSFFKREAKPSELETLTSRLIDRPIRPLFPEGFFNDVHVVIHTVSLNPEVDADIAAMVGVSAALSISGIPFNGPIGAARVGYINGEYVLNPGQTQRKDSQLDLVVAGTESAVLMVESEAQQLSEDIMLGAVVYGHEQSQAAINAIHELVRDAGKPVWDWQPPAKDEPFIAKVAALAEDKLRAAYQIRSKQARTQALRETTASVLAALKEEGVEFDAVKVEGLLFDIEARIVRSQILAGEPRIDGRDTRTVRPIEIRNSVLPRTHGSALFTRGETQALVVTTLGTERDAQRIDALAGEFEDRFLFHYNMPPFATGEVGRMGSTKRREIGHGRLAKRALVAVLPSKDEFPYTVRVVSEITESNGSSSMASVCGGCLSMMDAGVPLKAHVAGIAMGLIKEDNRFAVLTDILGDEDHLGDMDFKVAGTGNGITALQMDIKIQGITKEIMQVALAQAKEARLHILGKMTEALGEAKAEVSSFAPRLFSFKINPEKIRDVIGKGGSTIRALTEETGTQIDIGEDGTITIASNDSAKADEARRRIEEITAEAEIGKVYEGAVVKILDFGALVNVLPGKDGLLHISQIAHQRVERVTDYLQEGQIVKVKVLETDEKGRIKLSMKALLDRPAPAPAADHGEQF</sequence>
<dbReference type="FunFam" id="3.30.230.70:FF:000001">
    <property type="entry name" value="Polyribonucleotide nucleotidyltransferase"/>
    <property type="match status" value="1"/>
</dbReference>
<evidence type="ECO:0000256" key="9">
    <source>
        <dbReference type="HAMAP-Rule" id="MF_01595"/>
    </source>
</evidence>
<dbReference type="SUPFAM" id="SSF54211">
    <property type="entry name" value="Ribosomal protein S5 domain 2-like"/>
    <property type="match status" value="2"/>
</dbReference>
<feature type="binding site" evidence="9">
    <location>
        <position position="488"/>
    </location>
    <ligand>
        <name>Mg(2+)</name>
        <dbReference type="ChEBI" id="CHEBI:18420"/>
    </ligand>
</feature>
<dbReference type="EMBL" id="WNDQ01000015">
    <property type="protein sequence ID" value="KAF1022056.1"/>
    <property type="molecule type" value="Genomic_DNA"/>
</dbReference>
<dbReference type="GO" id="GO:0003723">
    <property type="term" value="F:RNA binding"/>
    <property type="evidence" value="ECO:0007669"/>
    <property type="project" value="UniProtKB-UniRule"/>
</dbReference>
<organism evidence="11 12">
    <name type="scientific">Paracidovorax wautersii</name>
    <dbReference type="NCBI Taxonomy" id="1177982"/>
    <lineage>
        <taxon>Bacteria</taxon>
        <taxon>Pseudomonadati</taxon>
        <taxon>Pseudomonadota</taxon>
        <taxon>Betaproteobacteria</taxon>
        <taxon>Burkholderiales</taxon>
        <taxon>Comamonadaceae</taxon>
        <taxon>Paracidovorax</taxon>
    </lineage>
</organism>
<dbReference type="GO" id="GO:0000175">
    <property type="term" value="F:3'-5'-RNA exonuclease activity"/>
    <property type="evidence" value="ECO:0007669"/>
    <property type="project" value="TreeGrafter"/>
</dbReference>
<evidence type="ECO:0000256" key="7">
    <source>
        <dbReference type="ARBA" id="ARBA00022842"/>
    </source>
</evidence>
<feature type="binding site" evidence="9">
    <location>
        <position position="494"/>
    </location>
    <ligand>
        <name>Mg(2+)</name>
        <dbReference type="ChEBI" id="CHEBI:18420"/>
    </ligand>
</feature>
<dbReference type="PROSITE" id="PS50126">
    <property type="entry name" value="S1"/>
    <property type="match status" value="1"/>
</dbReference>
<dbReference type="Pfam" id="PF00013">
    <property type="entry name" value="KH_1"/>
    <property type="match status" value="1"/>
</dbReference>
<keyword evidence="3 9" id="KW-0963">Cytoplasm</keyword>
<dbReference type="FunFam" id="3.30.1370.10:FF:000001">
    <property type="entry name" value="Polyribonucleotide nucleotidyltransferase"/>
    <property type="match status" value="1"/>
</dbReference>
<feature type="domain" description="S1 motif" evidence="10">
    <location>
        <begin position="624"/>
        <end position="692"/>
    </location>
</feature>
<dbReference type="SMART" id="SM00322">
    <property type="entry name" value="KH"/>
    <property type="match status" value="1"/>
</dbReference>
<dbReference type="CDD" id="cd04472">
    <property type="entry name" value="S1_PNPase"/>
    <property type="match status" value="1"/>
</dbReference>
<comment type="function">
    <text evidence="9">Involved in mRNA degradation. Catalyzes the phosphorolysis of single-stranded polyribonucleotides processively in the 3'- to 5'-direction.</text>
</comment>
<proteinExistence type="inferred from homology"/>
<dbReference type="Pfam" id="PF03726">
    <property type="entry name" value="PNPase"/>
    <property type="match status" value="1"/>
</dbReference>
<accession>A0A7V8FPY4</accession>
<dbReference type="FunFam" id="2.40.50.140:FF:000023">
    <property type="entry name" value="Polyribonucleotide nucleotidyltransferase"/>
    <property type="match status" value="1"/>
</dbReference>
<dbReference type="PANTHER" id="PTHR11252:SF0">
    <property type="entry name" value="POLYRIBONUCLEOTIDE NUCLEOTIDYLTRANSFERASE 1, MITOCHONDRIAL"/>
    <property type="match status" value="1"/>
</dbReference>
<dbReference type="InterPro" id="IPR001247">
    <property type="entry name" value="ExoRNase_PH_dom1"/>
</dbReference>
<evidence type="ECO:0000259" key="10">
    <source>
        <dbReference type="PROSITE" id="PS50126"/>
    </source>
</evidence>
<dbReference type="HAMAP" id="MF_01595">
    <property type="entry name" value="PNPase"/>
    <property type="match status" value="1"/>
</dbReference>
<reference evidence="12" key="1">
    <citation type="journal article" date="2020" name="MBio">
        <title>Horizontal gene transfer to a defensive symbiont with a reduced genome amongst a multipartite beetle microbiome.</title>
        <authorList>
            <person name="Waterworth S.C."/>
            <person name="Florez L.V."/>
            <person name="Rees E.R."/>
            <person name="Hertweck C."/>
            <person name="Kaltenpoth M."/>
            <person name="Kwan J.C."/>
        </authorList>
    </citation>
    <scope>NUCLEOTIDE SEQUENCE [LARGE SCALE GENOMIC DNA]</scope>
</reference>
<comment type="caution">
    <text evidence="11">The sequence shown here is derived from an EMBL/GenBank/DDBJ whole genome shotgun (WGS) entry which is preliminary data.</text>
</comment>
<keyword evidence="4 9" id="KW-0808">Transferase</keyword>
<dbReference type="Pfam" id="PF01138">
    <property type="entry name" value="RNase_PH"/>
    <property type="match status" value="2"/>
</dbReference>
<evidence type="ECO:0000256" key="3">
    <source>
        <dbReference type="ARBA" id="ARBA00022490"/>
    </source>
</evidence>